<dbReference type="CDD" id="cd13589">
    <property type="entry name" value="PBP2_polyamine_RpCGA009"/>
    <property type="match status" value="1"/>
</dbReference>
<dbReference type="SUPFAM" id="SSF53850">
    <property type="entry name" value="Periplasmic binding protein-like II"/>
    <property type="match status" value="1"/>
</dbReference>
<dbReference type="EMBL" id="WHOC01000176">
    <property type="protein sequence ID" value="NOU90756.1"/>
    <property type="molecule type" value="Genomic_DNA"/>
</dbReference>
<dbReference type="PROSITE" id="PS51257">
    <property type="entry name" value="PROKAR_LIPOPROTEIN"/>
    <property type="match status" value="1"/>
</dbReference>
<dbReference type="PANTHER" id="PTHR30006">
    <property type="entry name" value="THIAMINE-BINDING PERIPLASMIC PROTEIN-RELATED"/>
    <property type="match status" value="1"/>
</dbReference>
<comment type="caution">
    <text evidence="3">The sequence shown here is derived from an EMBL/GenBank/DDBJ whole genome shotgun (WGS) entry which is preliminary data.</text>
</comment>
<reference evidence="3 4" key="1">
    <citation type="submission" date="2019-10" db="EMBL/GenBank/DDBJ databases">
        <title>Description of Paenibacillus choica sp. nov.</title>
        <authorList>
            <person name="Carlier A."/>
            <person name="Qi S."/>
        </authorList>
    </citation>
    <scope>NUCLEOTIDE SEQUENCE [LARGE SCALE GENOMIC DNA]</scope>
    <source>
        <strain evidence="3 4">LMG 31460</strain>
    </source>
</reference>
<evidence type="ECO:0000313" key="4">
    <source>
        <dbReference type="Proteomes" id="UP000658690"/>
    </source>
</evidence>
<dbReference type="Pfam" id="PF13416">
    <property type="entry name" value="SBP_bac_8"/>
    <property type="match status" value="1"/>
</dbReference>
<gene>
    <name evidence="3" type="ORF">GC102_34255</name>
</gene>
<name>A0ABX1ZES6_9BACL</name>
<keyword evidence="4" id="KW-1185">Reference proteome</keyword>
<dbReference type="PRINTS" id="PR00909">
    <property type="entry name" value="SPERMDNBNDNG"/>
</dbReference>
<dbReference type="Proteomes" id="UP000658690">
    <property type="component" value="Unassembled WGS sequence"/>
</dbReference>
<proteinExistence type="predicted"/>
<sequence>MMRQKMVRGLISLSVVGLALTGCGTAPAKDQGNTSGATTAPTAAATAASKGEPTTLIISTWGFADDFFKKEVYAPFEKEHNAKIVLEIGNNAERLNKVKQGSSSVDLIYLSDYYAQQGIEAGLFDKIDRSRIPNLKDIYDLAKAPLGEDYGPAYTVGRLGIAYNPKATTKEIKSWSDLWSPELSKKLTLPNITSTTGPMVLDAASVVAGSTTFNEDQAFAKVKEVNKGVVKYYGQTSEFVNMFSQGEIAAGPIMEMYVKDLKAAVPETKFVSPQEGAYAVMNTVNVIKGSKNKQLAEDFINWHLSKEVQEKSAKAKVDSPVNTTLQLSPEEATGITYGADVVSKLRKLDMKFVNQNLKAWIARWNKEVAQ</sequence>
<feature type="signal peptide" evidence="2">
    <location>
        <begin position="1"/>
        <end position="28"/>
    </location>
</feature>
<keyword evidence="1 2" id="KW-0732">Signal</keyword>
<evidence type="ECO:0000256" key="2">
    <source>
        <dbReference type="SAM" id="SignalP"/>
    </source>
</evidence>
<dbReference type="Gene3D" id="3.40.190.10">
    <property type="entry name" value="Periplasmic binding protein-like II"/>
    <property type="match status" value="2"/>
</dbReference>
<dbReference type="InterPro" id="IPR001188">
    <property type="entry name" value="Sperm_putr-bd"/>
</dbReference>
<evidence type="ECO:0000313" key="3">
    <source>
        <dbReference type="EMBL" id="NOU90756.1"/>
    </source>
</evidence>
<protein>
    <submittedName>
        <fullName evidence="3">Extracellular solute-binding protein</fullName>
    </submittedName>
</protein>
<dbReference type="InterPro" id="IPR006059">
    <property type="entry name" value="SBP"/>
</dbReference>
<evidence type="ECO:0000256" key="1">
    <source>
        <dbReference type="ARBA" id="ARBA00022729"/>
    </source>
</evidence>
<dbReference type="PANTHER" id="PTHR30006:SF2">
    <property type="entry name" value="ABC TRANSPORTER SUBSTRATE-BINDING PROTEIN"/>
    <property type="match status" value="1"/>
</dbReference>
<organism evidence="3 4">
    <name type="scientific">Paenibacillus germinis</name>
    <dbReference type="NCBI Taxonomy" id="2654979"/>
    <lineage>
        <taxon>Bacteria</taxon>
        <taxon>Bacillati</taxon>
        <taxon>Bacillota</taxon>
        <taxon>Bacilli</taxon>
        <taxon>Bacillales</taxon>
        <taxon>Paenibacillaceae</taxon>
        <taxon>Paenibacillus</taxon>
    </lineage>
</organism>
<feature type="chain" id="PRO_5045971832" evidence="2">
    <location>
        <begin position="29"/>
        <end position="370"/>
    </location>
</feature>
<accession>A0ABX1ZES6</accession>